<proteinExistence type="predicted"/>
<protein>
    <submittedName>
        <fullName evidence="1">Uncharacterized protein</fullName>
    </submittedName>
</protein>
<comment type="caution">
    <text evidence="1">The sequence shown here is derived from an EMBL/GenBank/DDBJ whole genome shotgun (WGS) entry which is preliminary data.</text>
</comment>
<organism evidence="1 2">
    <name type="scientific">Rubus argutus</name>
    <name type="common">Southern blackberry</name>
    <dbReference type="NCBI Taxonomy" id="59490"/>
    <lineage>
        <taxon>Eukaryota</taxon>
        <taxon>Viridiplantae</taxon>
        <taxon>Streptophyta</taxon>
        <taxon>Embryophyta</taxon>
        <taxon>Tracheophyta</taxon>
        <taxon>Spermatophyta</taxon>
        <taxon>Magnoliopsida</taxon>
        <taxon>eudicotyledons</taxon>
        <taxon>Gunneridae</taxon>
        <taxon>Pentapetalae</taxon>
        <taxon>rosids</taxon>
        <taxon>fabids</taxon>
        <taxon>Rosales</taxon>
        <taxon>Rosaceae</taxon>
        <taxon>Rosoideae</taxon>
        <taxon>Rosoideae incertae sedis</taxon>
        <taxon>Rubus</taxon>
    </lineage>
</organism>
<accession>A0AAW1Y5P3</accession>
<dbReference type="Proteomes" id="UP001457282">
    <property type="component" value="Unassembled WGS sequence"/>
</dbReference>
<dbReference type="AlphaFoldDB" id="A0AAW1Y5P3"/>
<name>A0AAW1Y5P3_RUBAR</name>
<evidence type="ECO:0000313" key="2">
    <source>
        <dbReference type="Proteomes" id="UP001457282"/>
    </source>
</evidence>
<keyword evidence="2" id="KW-1185">Reference proteome</keyword>
<sequence length="341" mass="39728">MPNTQERISKLLRFSASLLNQKQGQVVDKMINALKITYEELKQRVVFGKQNEVLIPAMAFETVIAKFLGLENYGTDEILGEFMTEILTLADLHETTFTLEDDLLRHHQDREKSSMHFVQHLQNVREIRQYKQRRTEHLSSEIELESKEMWTKNSHFVSLEIEQEGERLIDLCSDKMLERDTVIDWIDEDEMAEDELPIVPKDFSIEMLERMVLIMRNGTYHKEASKEWKAGKSSLTFGLEHHDQSIAAWQLLKEVQVRALQFGTRLSHQLSCMVTMMIKSQSSHDNQGIVNSLEKFFLSLEKFTEAQQDNEVINKLIMVIESATQEVTRLNEGERPDGNRL</sequence>
<gene>
    <name evidence="1" type="ORF">M0R45_009862</name>
</gene>
<dbReference type="EMBL" id="JBEDUW010000002">
    <property type="protein sequence ID" value="KAK9944289.1"/>
    <property type="molecule type" value="Genomic_DNA"/>
</dbReference>
<reference evidence="1 2" key="1">
    <citation type="journal article" date="2023" name="G3 (Bethesda)">
        <title>A chromosome-length genome assembly and annotation of blackberry (Rubus argutus, cv. 'Hillquist').</title>
        <authorList>
            <person name="Bruna T."/>
            <person name="Aryal R."/>
            <person name="Dudchenko O."/>
            <person name="Sargent D.J."/>
            <person name="Mead D."/>
            <person name="Buti M."/>
            <person name="Cavallini A."/>
            <person name="Hytonen T."/>
            <person name="Andres J."/>
            <person name="Pham M."/>
            <person name="Weisz D."/>
            <person name="Mascagni F."/>
            <person name="Usai G."/>
            <person name="Natali L."/>
            <person name="Bassil N."/>
            <person name="Fernandez G.E."/>
            <person name="Lomsadze A."/>
            <person name="Armour M."/>
            <person name="Olukolu B."/>
            <person name="Poorten T."/>
            <person name="Britton C."/>
            <person name="Davik J."/>
            <person name="Ashrafi H."/>
            <person name="Aiden E.L."/>
            <person name="Borodovsky M."/>
            <person name="Worthington M."/>
        </authorList>
    </citation>
    <scope>NUCLEOTIDE SEQUENCE [LARGE SCALE GENOMIC DNA]</scope>
    <source>
        <strain evidence="1">PI 553951</strain>
    </source>
</reference>
<evidence type="ECO:0000313" key="1">
    <source>
        <dbReference type="EMBL" id="KAK9944289.1"/>
    </source>
</evidence>